<feature type="transmembrane region" description="Helical" evidence="1">
    <location>
        <begin position="141"/>
        <end position="164"/>
    </location>
</feature>
<evidence type="ECO:0000313" key="3">
    <source>
        <dbReference type="EMBL" id="QKO30064.1"/>
    </source>
</evidence>
<dbReference type="AlphaFoldDB" id="A0A859DNZ9"/>
<reference evidence="4 5" key="1">
    <citation type="submission" date="2019-11" db="EMBL/GenBank/DDBJ databases">
        <authorList>
            <person name="Ren C."/>
            <person name="Wang H."/>
            <person name="Xu Y."/>
        </authorList>
    </citation>
    <scope>NUCLEOTIDE SEQUENCE [LARGE SCALE GENOMIC DNA]</scope>
    <source>
        <strain evidence="5">JNU-WLY1368</strain>
        <strain evidence="2 4">LBM 19010</strain>
    </source>
</reference>
<dbReference type="PIRSF" id="PIRSF031501">
    <property type="entry name" value="QueT"/>
    <property type="match status" value="1"/>
</dbReference>
<keyword evidence="5" id="KW-1185">Reference proteome</keyword>
<protein>
    <submittedName>
        <fullName evidence="2">QueT transporter family protein</fullName>
    </submittedName>
</protein>
<name>A0A859DNZ9_9FIRM</name>
<evidence type="ECO:0000313" key="4">
    <source>
        <dbReference type="Proteomes" id="UP000501316"/>
    </source>
</evidence>
<organism evidence="2 4">
    <name type="scientific">Caproicibacterium lactatifermentans</name>
    <dbReference type="NCBI Taxonomy" id="2666138"/>
    <lineage>
        <taxon>Bacteria</taxon>
        <taxon>Bacillati</taxon>
        <taxon>Bacillota</taxon>
        <taxon>Clostridia</taxon>
        <taxon>Eubacteriales</taxon>
        <taxon>Oscillospiraceae</taxon>
        <taxon>Caproicibacterium</taxon>
    </lineage>
</organism>
<dbReference type="EMBL" id="CP046051">
    <property type="protein sequence ID" value="QKN23254.1"/>
    <property type="molecule type" value="Genomic_DNA"/>
</dbReference>
<evidence type="ECO:0000313" key="2">
    <source>
        <dbReference type="EMBL" id="QKN23254.1"/>
    </source>
</evidence>
<dbReference type="InterPro" id="IPR010387">
    <property type="entry name" value="QueT"/>
</dbReference>
<reference evidence="3" key="2">
    <citation type="journal article" date="2021" name="Appl. Environ. Microbiol.">
        <title>Adaptability of a Caproate-Producing Bacterium Contributes to Its Dominance in an Anaerobic Fermentation System.</title>
        <authorList>
            <person name="Wang H."/>
            <person name="Gu Y."/>
            <person name="Zhou W."/>
            <person name="Zhao D."/>
            <person name="Qiao Z."/>
            <person name="Zheng J."/>
            <person name="Gao J."/>
            <person name="Chen X."/>
            <person name="Ren C."/>
            <person name="Xu Y."/>
        </authorList>
    </citation>
    <scope>NUCLEOTIDE SEQUENCE</scope>
    <source>
        <strain evidence="3">JNU-WLY1368</strain>
    </source>
</reference>
<evidence type="ECO:0000256" key="1">
    <source>
        <dbReference type="SAM" id="Phobius"/>
    </source>
</evidence>
<dbReference type="Proteomes" id="UP000501316">
    <property type="component" value="Chromosome"/>
</dbReference>
<accession>A0A859DNZ9</accession>
<dbReference type="PANTHER" id="PTHR40044:SF1">
    <property type="entry name" value="INTEGRAL MEMBRANE PROTEIN"/>
    <property type="match status" value="1"/>
</dbReference>
<dbReference type="Proteomes" id="UP000509623">
    <property type="component" value="Chromosome"/>
</dbReference>
<dbReference type="RefSeq" id="WP_086036591.1">
    <property type="nucleotide sequence ID" value="NZ_CP046051.1"/>
</dbReference>
<dbReference type="KEGG" id="clf:GJQ69_01375"/>
<keyword evidence="1" id="KW-1133">Transmembrane helix</keyword>
<feature type="transmembrane region" description="Helical" evidence="1">
    <location>
        <begin position="45"/>
        <end position="66"/>
    </location>
</feature>
<dbReference type="EMBL" id="CP046161">
    <property type="protein sequence ID" value="QKO30064.1"/>
    <property type="molecule type" value="Genomic_DNA"/>
</dbReference>
<evidence type="ECO:0000313" key="5">
    <source>
        <dbReference type="Proteomes" id="UP000509623"/>
    </source>
</evidence>
<proteinExistence type="predicted"/>
<keyword evidence="1" id="KW-0472">Membrane</keyword>
<dbReference type="PANTHER" id="PTHR40044">
    <property type="entry name" value="INTEGRAL MEMBRANE PROTEIN-RELATED"/>
    <property type="match status" value="1"/>
</dbReference>
<keyword evidence="1" id="KW-0812">Transmembrane</keyword>
<gene>
    <name evidence="2" type="ORF">GJQ69_01375</name>
    <name evidence="3" type="ORF">GKP14_02975</name>
</gene>
<feature type="transmembrane region" description="Helical" evidence="1">
    <location>
        <begin position="12"/>
        <end position="33"/>
    </location>
</feature>
<reference evidence="3" key="3">
    <citation type="journal article" date="2022" name="Int. J. Syst. Evol. Microbiol.">
        <title>Caproicibacterium lactatifermentans sp. nov., isolated from pit clay used for the production of Chinese strong aroma-type liquor.</title>
        <authorList>
            <person name="Wang H."/>
            <person name="Gu Y."/>
            <person name="Zhao D."/>
            <person name="Qiao Z."/>
            <person name="Zheng J."/>
            <person name="Gao J."/>
            <person name="Ren C."/>
            <person name="Xu Y."/>
        </authorList>
    </citation>
    <scope>NUCLEOTIDE SEQUENCE</scope>
    <source>
        <strain evidence="3">JNU-WLY1368</strain>
    </source>
</reference>
<dbReference type="Pfam" id="PF06177">
    <property type="entry name" value="QueT"/>
    <property type="match status" value="1"/>
</dbReference>
<feature type="transmembrane region" description="Helical" evidence="1">
    <location>
        <begin position="102"/>
        <end position="121"/>
    </location>
</feature>
<sequence length="180" mass="18935">MQKEVKPVLYLAQAGVIAALYVVLTFLANAMGIGSMAIQFRFSELLTILPVLTPAAVPGLAVGCFIGNLSSPLGPVDWIFGTAATLFGALLTRALRNVRWKGLPVAASLMPVVCNAAIIALEISCLAGPNFSFANFSLPLFFSGMATVGIGELVMCTGGGLLLFHVLERSHATQHLFQAQ</sequence>
<feature type="transmembrane region" description="Helical" evidence="1">
    <location>
        <begin position="78"/>
        <end position="95"/>
    </location>
</feature>